<proteinExistence type="predicted"/>
<feature type="domain" description="BRCA1-associated 2/ETP1 RRM" evidence="1">
    <location>
        <begin position="16"/>
        <end position="77"/>
    </location>
</feature>
<dbReference type="PANTHER" id="PTHR24007:SF10">
    <property type="entry name" value="BRAP2 RING ZNF UBP DOMAIN-CONTAINING PROTEIN 1"/>
    <property type="match status" value="1"/>
</dbReference>
<organism evidence="3 4">
    <name type="scientific">Forsythia ovata</name>
    <dbReference type="NCBI Taxonomy" id="205694"/>
    <lineage>
        <taxon>Eukaryota</taxon>
        <taxon>Viridiplantae</taxon>
        <taxon>Streptophyta</taxon>
        <taxon>Embryophyta</taxon>
        <taxon>Tracheophyta</taxon>
        <taxon>Spermatophyta</taxon>
        <taxon>Magnoliopsida</taxon>
        <taxon>eudicotyledons</taxon>
        <taxon>Gunneridae</taxon>
        <taxon>Pentapetalae</taxon>
        <taxon>asterids</taxon>
        <taxon>lamiids</taxon>
        <taxon>Lamiales</taxon>
        <taxon>Oleaceae</taxon>
        <taxon>Forsythieae</taxon>
        <taxon>Forsythia</taxon>
    </lineage>
</organism>
<dbReference type="AlphaFoldDB" id="A0ABD1SJU5"/>
<name>A0ABD1SJU5_9LAMI</name>
<dbReference type="InterPro" id="IPR024283">
    <property type="entry name" value="TOC159_MAD"/>
</dbReference>
<evidence type="ECO:0000313" key="4">
    <source>
        <dbReference type="Proteomes" id="UP001604277"/>
    </source>
</evidence>
<evidence type="ECO:0000259" key="1">
    <source>
        <dbReference type="Pfam" id="PF07576"/>
    </source>
</evidence>
<dbReference type="PANTHER" id="PTHR24007">
    <property type="entry name" value="BRCA1-ASSOCIATED PROTEIN"/>
    <property type="match status" value="1"/>
</dbReference>
<protein>
    <submittedName>
        <fullName evidence="3">AIG1-type G domain-containing protein</fullName>
    </submittedName>
</protein>
<sequence length="229" mass="25689">MLVSTLMKRDFGYESFQFSRNAGVEDRYSVLIRLENQFSANGFYYSFNGKKFKPSEVEVCHMYFVQSVQYTMSAEIATTPPEFAELPTCPVCLGLDAQSAGKELICTIRSNTKLKNFKNNVTECGVSVTSFADKYYFGAEIEDSISIGRQLRLAVDAGRMGGNGQVAYGGSVETTLRGKDYPVRNEKASKPALQTRIPIYTAMRDRASMKQMVKISRMPFRNQCCRIAV</sequence>
<dbReference type="InterPro" id="IPR011422">
    <property type="entry name" value="BRAP2/ETP1_RRM"/>
</dbReference>
<dbReference type="Pfam" id="PF07576">
    <property type="entry name" value="BRAP2"/>
    <property type="match status" value="1"/>
</dbReference>
<reference evidence="4" key="1">
    <citation type="submission" date="2024-07" db="EMBL/GenBank/DDBJ databases">
        <title>Two chromosome-level genome assemblies of Korean endemic species Abeliophyllum distichum and Forsythia ovata (Oleaceae).</title>
        <authorList>
            <person name="Jang H."/>
        </authorList>
    </citation>
    <scope>NUCLEOTIDE SEQUENCE [LARGE SCALE GENOMIC DNA]</scope>
</reference>
<keyword evidence="4" id="KW-1185">Reference proteome</keyword>
<evidence type="ECO:0000259" key="2">
    <source>
        <dbReference type="Pfam" id="PF11886"/>
    </source>
</evidence>
<accession>A0ABD1SJU5</accession>
<feature type="domain" description="Translocase of chloroplast 159/132 membrane anchor" evidence="2">
    <location>
        <begin position="91"/>
        <end position="189"/>
    </location>
</feature>
<evidence type="ECO:0000313" key="3">
    <source>
        <dbReference type="EMBL" id="KAL2500638.1"/>
    </source>
</evidence>
<dbReference type="Proteomes" id="UP001604277">
    <property type="component" value="Unassembled WGS sequence"/>
</dbReference>
<gene>
    <name evidence="3" type="ORF">Fot_34486</name>
</gene>
<dbReference type="Pfam" id="PF11886">
    <property type="entry name" value="TOC159_MAD"/>
    <property type="match status" value="1"/>
</dbReference>
<comment type="caution">
    <text evidence="3">The sequence shown here is derived from an EMBL/GenBank/DDBJ whole genome shotgun (WGS) entry which is preliminary data.</text>
</comment>
<dbReference type="EMBL" id="JBFOLJ010000010">
    <property type="protein sequence ID" value="KAL2500638.1"/>
    <property type="molecule type" value="Genomic_DNA"/>
</dbReference>